<dbReference type="HOGENOM" id="CLU_058495_2_0_6"/>
<evidence type="ECO:0000313" key="2">
    <source>
        <dbReference type="EMBL" id="GAN45759.1"/>
    </source>
</evidence>
<keyword evidence="1" id="KW-0378">Hydrolase</keyword>
<dbReference type="STRING" id="1475481.GCA_000953855_01714"/>
<dbReference type="GO" id="GO:0036424">
    <property type="term" value="F:L-phosphoserine phosphatase activity"/>
    <property type="evidence" value="ECO:0007669"/>
    <property type="project" value="TreeGrafter"/>
</dbReference>
<dbReference type="PANTHER" id="PTHR43344">
    <property type="entry name" value="PHOSPHOSERINE PHOSPHATASE"/>
    <property type="match status" value="1"/>
</dbReference>
<name>A0A0K8QNB8_9GAMM</name>
<dbReference type="OrthoDB" id="9804940at2"/>
<dbReference type="NCBIfam" id="TIGR01488">
    <property type="entry name" value="HAD-SF-IB"/>
    <property type="match status" value="1"/>
</dbReference>
<dbReference type="Pfam" id="PF12710">
    <property type="entry name" value="HAD"/>
    <property type="match status" value="1"/>
</dbReference>
<dbReference type="AlphaFoldDB" id="A0A0K8QNB8"/>
<dbReference type="EMBL" id="DF952384">
    <property type="protein sequence ID" value="GAN45759.1"/>
    <property type="molecule type" value="Genomic_DNA"/>
</dbReference>
<accession>A0A0K8QNB8</accession>
<dbReference type="InterPro" id="IPR006384">
    <property type="entry name" value="HAD_hydro_PyrdxlP_Pase-like"/>
</dbReference>
<dbReference type="InterPro" id="IPR036412">
    <property type="entry name" value="HAD-like_sf"/>
</dbReference>
<dbReference type="SUPFAM" id="SSF56784">
    <property type="entry name" value="HAD-like"/>
    <property type="match status" value="1"/>
</dbReference>
<reference evidence="2" key="1">
    <citation type="submission" date="2015-03" db="EMBL/GenBank/DDBJ databases">
        <title>Draft genome sequence of Mizugakiibacter sediminis skMP5.</title>
        <authorList>
            <person name="Watanabe T."/>
            <person name="Kojima H."/>
            <person name="Fukui M."/>
        </authorList>
    </citation>
    <scope>NUCLEOTIDE SEQUENCE</scope>
    <source>
        <strain evidence="2">SkMP5</strain>
    </source>
</reference>
<dbReference type="InterPro" id="IPR023214">
    <property type="entry name" value="HAD_sf"/>
</dbReference>
<dbReference type="RefSeq" id="WP_062536974.1">
    <property type="nucleotide sequence ID" value="NZ_DF970202.1"/>
</dbReference>
<organism evidence="3">
    <name type="scientific">Mizugakiibacter sediminis</name>
    <dbReference type="NCBI Taxonomy" id="1475481"/>
    <lineage>
        <taxon>Bacteria</taxon>
        <taxon>Pseudomonadati</taxon>
        <taxon>Pseudomonadota</taxon>
        <taxon>Gammaproteobacteria</taxon>
        <taxon>Lysobacterales</taxon>
        <taxon>Rhodanobacteraceae</taxon>
        <taxon>Mizugakiibacter</taxon>
    </lineage>
</organism>
<dbReference type="PANTHER" id="PTHR43344:SF21">
    <property type="entry name" value="POLYOL PHOSPHATE PHOSPHATASE PYP1"/>
    <property type="match status" value="1"/>
</dbReference>
<evidence type="ECO:0000313" key="3">
    <source>
        <dbReference type="EMBL" id="GAP66374.1"/>
    </source>
</evidence>
<gene>
    <name evidence="2" type="ORF">MBSD_2313</name>
    <name evidence="3" type="ORF">MBSD_n1681</name>
</gene>
<dbReference type="NCBIfam" id="TIGR01489">
    <property type="entry name" value="DKMTPPase-SF"/>
    <property type="match status" value="1"/>
</dbReference>
<sequence>MSPWTILCDFDGTIAVEDITDAVLERFARPGWEALERAWQAGEIGSRECMAGQVALLDMSREELDGCLEEMRIDPAFPAFVAAAHRAGLPVRVVSDGLDYAIRAILARHGLDALPVQANRLVADGARRWRLEFPFADAGCRKSSGMCKCASAVRAHNTHRRVLLVGDGASDFCAAGEADFVFAKHRLIEHCRHAGIPHVSIVGFADALELLPALTAGTLAADPRPFLSQDAVSDA</sequence>
<dbReference type="EMBL" id="DF970202">
    <property type="protein sequence ID" value="GAP66374.1"/>
    <property type="molecule type" value="Genomic_DNA"/>
</dbReference>
<dbReference type="Gene3D" id="3.90.1470.20">
    <property type="match status" value="1"/>
</dbReference>
<evidence type="ECO:0000256" key="1">
    <source>
        <dbReference type="ARBA" id="ARBA00022801"/>
    </source>
</evidence>
<dbReference type="GO" id="GO:0005737">
    <property type="term" value="C:cytoplasm"/>
    <property type="evidence" value="ECO:0007669"/>
    <property type="project" value="TreeGrafter"/>
</dbReference>
<evidence type="ECO:0000313" key="4">
    <source>
        <dbReference type="Proteomes" id="UP000253740"/>
    </source>
</evidence>
<keyword evidence="4" id="KW-1185">Reference proteome</keyword>
<dbReference type="GO" id="GO:0000287">
    <property type="term" value="F:magnesium ion binding"/>
    <property type="evidence" value="ECO:0007669"/>
    <property type="project" value="TreeGrafter"/>
</dbReference>
<dbReference type="Proteomes" id="UP000253740">
    <property type="component" value="Unassembled WGS sequence"/>
</dbReference>
<reference evidence="3" key="2">
    <citation type="submission" date="2015-08" db="EMBL/GenBank/DDBJ databases">
        <title>Complete DNA Sequence of Pseudomonas syringae pv. actinidiae, the Causal Agent of Kiwifruit Canker Disease.</title>
        <authorList>
            <person name="Rikkerink E.H.A."/>
            <person name="Fineran P.C."/>
        </authorList>
    </citation>
    <scope>NUCLEOTIDE SEQUENCE</scope>
    <source>
        <strain evidence="3">SkMP5</strain>
    </source>
</reference>
<protein>
    <submittedName>
        <fullName evidence="2">Phosphatase</fullName>
    </submittedName>
</protein>
<proteinExistence type="predicted"/>
<dbReference type="Gene3D" id="3.40.50.1000">
    <property type="entry name" value="HAD superfamily/HAD-like"/>
    <property type="match status" value="1"/>
</dbReference>
<dbReference type="InterPro" id="IPR050582">
    <property type="entry name" value="HAD-like_SerB"/>
</dbReference>
<dbReference type="GO" id="GO:0006564">
    <property type="term" value="P:L-serine biosynthetic process"/>
    <property type="evidence" value="ECO:0007669"/>
    <property type="project" value="TreeGrafter"/>
</dbReference>